<evidence type="ECO:0000256" key="10">
    <source>
        <dbReference type="ARBA" id="ARBA00023204"/>
    </source>
</evidence>
<keyword evidence="9 14" id="KW-0408">Iron</keyword>
<evidence type="ECO:0000256" key="9">
    <source>
        <dbReference type="ARBA" id="ARBA00023004"/>
    </source>
</evidence>
<dbReference type="FunFam" id="2.60.120.590:FF:000013">
    <property type="entry name" value="2-oxoglutarate-dependent dioxygenase family protein"/>
    <property type="match status" value="1"/>
</dbReference>
<keyword evidence="18" id="KW-1185">Reference proteome</keyword>
<dbReference type="GO" id="GO:0005737">
    <property type="term" value="C:cytoplasm"/>
    <property type="evidence" value="ECO:0007669"/>
    <property type="project" value="UniProtKB-SubCell"/>
</dbReference>
<keyword evidence="11" id="KW-0539">Nucleus</keyword>
<dbReference type="Proteomes" id="UP000306102">
    <property type="component" value="Unassembled WGS sequence"/>
</dbReference>
<evidence type="ECO:0000256" key="4">
    <source>
        <dbReference type="ARBA" id="ARBA00022490"/>
    </source>
</evidence>
<reference evidence="17 18" key="1">
    <citation type="journal article" date="2018" name="Proc. Natl. Acad. Sci. U.S.A.">
        <title>Draft genome sequence of Camellia sinensis var. sinensis provides insights into the evolution of the tea genome and tea quality.</title>
        <authorList>
            <person name="Wei C."/>
            <person name="Yang H."/>
            <person name="Wang S."/>
            <person name="Zhao J."/>
            <person name="Liu C."/>
            <person name="Gao L."/>
            <person name="Xia E."/>
            <person name="Lu Y."/>
            <person name="Tai Y."/>
            <person name="She G."/>
            <person name="Sun J."/>
            <person name="Cao H."/>
            <person name="Tong W."/>
            <person name="Gao Q."/>
            <person name="Li Y."/>
            <person name="Deng W."/>
            <person name="Jiang X."/>
            <person name="Wang W."/>
            <person name="Chen Q."/>
            <person name="Zhang S."/>
            <person name="Li H."/>
            <person name="Wu J."/>
            <person name="Wang P."/>
            <person name="Li P."/>
            <person name="Shi C."/>
            <person name="Zheng F."/>
            <person name="Jian J."/>
            <person name="Huang B."/>
            <person name="Shan D."/>
            <person name="Shi M."/>
            <person name="Fang C."/>
            <person name="Yue Y."/>
            <person name="Li F."/>
            <person name="Li D."/>
            <person name="Wei S."/>
            <person name="Han B."/>
            <person name="Jiang C."/>
            <person name="Yin Y."/>
            <person name="Xia T."/>
            <person name="Zhang Z."/>
            <person name="Bennetzen J.L."/>
            <person name="Zhao S."/>
            <person name="Wan X."/>
        </authorList>
    </citation>
    <scope>NUCLEOTIDE SEQUENCE [LARGE SCALE GENOMIC DNA]</scope>
    <source>
        <strain evidence="18">cv. Shuchazao</strain>
        <tissue evidence="17">Leaf</tissue>
    </source>
</reference>
<feature type="compositionally biased region" description="Basic and acidic residues" evidence="15">
    <location>
        <begin position="114"/>
        <end position="124"/>
    </location>
</feature>
<keyword evidence="7" id="KW-0223">Dioxygenase</keyword>
<dbReference type="Pfam" id="PF13532">
    <property type="entry name" value="2OG-FeII_Oxy_2"/>
    <property type="match status" value="1"/>
</dbReference>
<evidence type="ECO:0000256" key="11">
    <source>
        <dbReference type="ARBA" id="ARBA00023242"/>
    </source>
</evidence>
<dbReference type="PANTHER" id="PTHR16557">
    <property type="entry name" value="ALKYLATED DNA REPAIR PROTEIN ALKB-RELATED"/>
    <property type="match status" value="1"/>
</dbReference>
<name>A0A4S4E2N8_CAMSN</name>
<feature type="compositionally biased region" description="Low complexity" evidence="15">
    <location>
        <begin position="40"/>
        <end position="50"/>
    </location>
</feature>
<dbReference type="PROSITE" id="PS51471">
    <property type="entry name" value="FE2OG_OXY"/>
    <property type="match status" value="1"/>
</dbReference>
<keyword evidence="10" id="KW-0234">DNA repair</keyword>
<evidence type="ECO:0000256" key="1">
    <source>
        <dbReference type="ARBA" id="ARBA00004123"/>
    </source>
</evidence>
<dbReference type="InterPro" id="IPR004574">
    <property type="entry name" value="Alkb"/>
</dbReference>
<accession>A0A4S4E2N8</accession>
<keyword evidence="8" id="KW-0560">Oxidoreductase</keyword>
<gene>
    <name evidence="17" type="ORF">TEA_007469</name>
</gene>
<comment type="subcellular location">
    <subcellularLocation>
        <location evidence="2">Cytoplasm</location>
    </subcellularLocation>
    <subcellularLocation>
        <location evidence="1">Nucleus</location>
    </subcellularLocation>
</comment>
<feature type="region of interest" description="Disordered" evidence="15">
    <location>
        <begin position="30"/>
        <end position="66"/>
    </location>
</feature>
<dbReference type="GO" id="GO:0141131">
    <property type="term" value="F:DNA N6-methyladenine demethylase activity"/>
    <property type="evidence" value="ECO:0007669"/>
    <property type="project" value="UniProtKB-EC"/>
</dbReference>
<keyword evidence="6" id="KW-0227">DNA damage</keyword>
<evidence type="ECO:0000256" key="15">
    <source>
        <dbReference type="SAM" id="MobiDB-lite"/>
    </source>
</evidence>
<evidence type="ECO:0000256" key="12">
    <source>
        <dbReference type="ARBA" id="ARBA00052047"/>
    </source>
</evidence>
<dbReference type="PANTHER" id="PTHR16557:SF10">
    <property type="entry name" value="2-OXOGLUTARATE-DEPENDENT DIOXYGENASE FAMILY PROTEIN"/>
    <property type="match status" value="1"/>
</dbReference>
<dbReference type="InterPro" id="IPR005123">
    <property type="entry name" value="Oxoglu/Fe-dep_dioxygenase_dom"/>
</dbReference>
<dbReference type="GO" id="GO:0035515">
    <property type="term" value="F:oxidative RNA demethylase activity"/>
    <property type="evidence" value="ECO:0007669"/>
    <property type="project" value="TreeGrafter"/>
</dbReference>
<feature type="region of interest" description="Disordered" evidence="15">
    <location>
        <begin position="80"/>
        <end position="124"/>
    </location>
</feature>
<dbReference type="GO" id="GO:0008198">
    <property type="term" value="F:ferrous iron binding"/>
    <property type="evidence" value="ECO:0007669"/>
    <property type="project" value="TreeGrafter"/>
</dbReference>
<dbReference type="GO" id="GO:0005634">
    <property type="term" value="C:nucleus"/>
    <property type="evidence" value="ECO:0007669"/>
    <property type="project" value="UniProtKB-SubCell"/>
</dbReference>
<evidence type="ECO:0000313" key="17">
    <source>
        <dbReference type="EMBL" id="THG09555.1"/>
    </source>
</evidence>
<feature type="binding site" evidence="14">
    <location>
        <position position="409"/>
    </location>
    <ligand>
        <name>Fe cation</name>
        <dbReference type="ChEBI" id="CHEBI:24875"/>
        <note>catalytic</note>
    </ligand>
</feature>
<evidence type="ECO:0000256" key="7">
    <source>
        <dbReference type="ARBA" id="ARBA00022964"/>
    </source>
</evidence>
<dbReference type="InterPro" id="IPR037151">
    <property type="entry name" value="AlkB-like_sf"/>
</dbReference>
<dbReference type="GO" id="GO:0035513">
    <property type="term" value="P:oxidative RNA demethylation"/>
    <property type="evidence" value="ECO:0007669"/>
    <property type="project" value="TreeGrafter"/>
</dbReference>
<keyword evidence="4" id="KW-0963">Cytoplasm</keyword>
<evidence type="ECO:0000256" key="13">
    <source>
        <dbReference type="ARBA" id="ARBA00066586"/>
    </source>
</evidence>
<comment type="similarity">
    <text evidence="3">Belongs to the alkB family.</text>
</comment>
<dbReference type="AlphaFoldDB" id="A0A4S4E2N8"/>
<dbReference type="EMBL" id="SDRB02008436">
    <property type="protein sequence ID" value="THG09555.1"/>
    <property type="molecule type" value="Genomic_DNA"/>
</dbReference>
<dbReference type="EC" id="1.14.11.51" evidence="13"/>
<organism evidence="17 18">
    <name type="scientific">Camellia sinensis var. sinensis</name>
    <name type="common">China tea</name>
    <dbReference type="NCBI Taxonomy" id="542762"/>
    <lineage>
        <taxon>Eukaryota</taxon>
        <taxon>Viridiplantae</taxon>
        <taxon>Streptophyta</taxon>
        <taxon>Embryophyta</taxon>
        <taxon>Tracheophyta</taxon>
        <taxon>Spermatophyta</taxon>
        <taxon>Magnoliopsida</taxon>
        <taxon>eudicotyledons</taxon>
        <taxon>Gunneridae</taxon>
        <taxon>Pentapetalae</taxon>
        <taxon>asterids</taxon>
        <taxon>Ericales</taxon>
        <taxon>Theaceae</taxon>
        <taxon>Camellia</taxon>
    </lineage>
</organism>
<comment type="caution">
    <text evidence="17">The sequence shown here is derived from an EMBL/GenBank/DDBJ whole genome shotgun (WGS) entry which is preliminary data.</text>
</comment>
<dbReference type="SUPFAM" id="SSF51197">
    <property type="entry name" value="Clavaminate synthase-like"/>
    <property type="match status" value="1"/>
</dbReference>
<dbReference type="GO" id="GO:0035516">
    <property type="term" value="F:broad specificity oxidative DNA demethylase activity"/>
    <property type="evidence" value="ECO:0007669"/>
    <property type="project" value="TreeGrafter"/>
</dbReference>
<dbReference type="GO" id="GO:0006281">
    <property type="term" value="P:DNA repair"/>
    <property type="evidence" value="ECO:0007669"/>
    <property type="project" value="UniProtKB-KW"/>
</dbReference>
<dbReference type="InterPro" id="IPR027450">
    <property type="entry name" value="AlkB-like"/>
</dbReference>
<evidence type="ECO:0000259" key="16">
    <source>
        <dbReference type="PROSITE" id="PS51471"/>
    </source>
</evidence>
<evidence type="ECO:0000256" key="6">
    <source>
        <dbReference type="ARBA" id="ARBA00022763"/>
    </source>
</evidence>
<feature type="domain" description="Fe2OG dioxygenase" evidence="16">
    <location>
        <begin position="389"/>
        <end position="498"/>
    </location>
</feature>
<evidence type="ECO:0000256" key="5">
    <source>
        <dbReference type="ARBA" id="ARBA00022723"/>
    </source>
</evidence>
<feature type="binding site" evidence="14">
    <location>
        <position position="467"/>
    </location>
    <ligand>
        <name>Fe cation</name>
        <dbReference type="ChEBI" id="CHEBI:24875"/>
        <note>catalytic</note>
    </ligand>
</feature>
<evidence type="ECO:0000256" key="14">
    <source>
        <dbReference type="PIRSR" id="PIRSR604574-2"/>
    </source>
</evidence>
<dbReference type="STRING" id="542762.A0A4S4E2N8"/>
<feature type="binding site" evidence="14">
    <location>
        <position position="407"/>
    </location>
    <ligand>
        <name>Fe cation</name>
        <dbReference type="ChEBI" id="CHEBI:24875"/>
        <note>catalytic</note>
    </ligand>
</feature>
<protein>
    <recommendedName>
        <fullName evidence="13">DNA N(6)-methyladenine demethylase</fullName>
        <ecNumber evidence="13">1.14.11.51</ecNumber>
    </recommendedName>
</protein>
<evidence type="ECO:0000256" key="2">
    <source>
        <dbReference type="ARBA" id="ARBA00004496"/>
    </source>
</evidence>
<proteinExistence type="inferred from homology"/>
<dbReference type="Gene3D" id="2.60.120.590">
    <property type="entry name" value="Alpha-ketoglutarate-dependent dioxygenase AlkB-like"/>
    <property type="match status" value="1"/>
</dbReference>
<evidence type="ECO:0000256" key="8">
    <source>
        <dbReference type="ARBA" id="ARBA00023002"/>
    </source>
</evidence>
<sequence>MLLRFFCTTYLRPPFSRQFSRQFSFAGKMSSGRGSGVTRGSGIRRGTVGVNRPPPDASIGAKGGYSNVRGQTFQRNIVSEHPKSLSASDAVKEEEWPSLSAGIGSSSKSKRRTKVDLGTEVEQRLEERPGDIGSSQLKVSPVPNIRSNEENSLPASLGKKHVPLPDKIQFGQTWNEQRLEERPGDIVSSKLDVSSVANLSFNEEGSLLTNFGKKHVPSPIKRHEFPHTQPENSLGARETDSVPGSFDICLAKIGKSPIYLNARIKGNRIQRSQLVLRPGMVLLKGYITQSDQVEIVKKCRELGVGPGGFYQPGYRDGAKLRLQMMCLGWNWDPETKYGDKRAIDGSIPPEIPHEFNELVKRAILDSQALIEKKIGLGLNNAGDRLPDMSPDICIVNFYTTSGRLGLHQDCDESEESLRKELPVVSFSVGDSAEFLYGDERDVEKAKKVQLDSGDVLVFGGKSRNVFHGVQSIIPNSAPQALREANLRPGRLNLTFRQY</sequence>
<comment type="cofactor">
    <cofactor evidence="14">
        <name>Fe(2+)</name>
        <dbReference type="ChEBI" id="CHEBI:29033"/>
    </cofactor>
    <text evidence="14">Binds 1 Fe(2+) ion per subunit.</text>
</comment>
<evidence type="ECO:0000313" key="18">
    <source>
        <dbReference type="Proteomes" id="UP000306102"/>
    </source>
</evidence>
<keyword evidence="5 14" id="KW-0479">Metal-binding</keyword>
<evidence type="ECO:0000256" key="3">
    <source>
        <dbReference type="ARBA" id="ARBA00007879"/>
    </source>
</evidence>
<comment type="catalytic activity">
    <reaction evidence="12">
        <text>an N(6)-methyl-2'-deoxyadenosine in DNA + 2-oxoglutarate + O2 = a 2'-deoxyadenosine in DNA + formaldehyde + succinate + CO2</text>
        <dbReference type="Rhea" id="RHEA:49524"/>
        <dbReference type="Rhea" id="RHEA-COMP:12418"/>
        <dbReference type="Rhea" id="RHEA-COMP:12419"/>
        <dbReference type="ChEBI" id="CHEBI:15379"/>
        <dbReference type="ChEBI" id="CHEBI:16526"/>
        <dbReference type="ChEBI" id="CHEBI:16810"/>
        <dbReference type="ChEBI" id="CHEBI:16842"/>
        <dbReference type="ChEBI" id="CHEBI:30031"/>
        <dbReference type="ChEBI" id="CHEBI:90615"/>
        <dbReference type="ChEBI" id="CHEBI:90616"/>
        <dbReference type="EC" id="1.14.11.51"/>
    </reaction>
    <physiologicalReaction direction="left-to-right" evidence="12">
        <dbReference type="Rhea" id="RHEA:49525"/>
    </physiologicalReaction>
</comment>